<comment type="similarity">
    <text evidence="1">Belongs to the sigma-70 factor family. ECF subfamily.</text>
</comment>
<evidence type="ECO:0000256" key="4">
    <source>
        <dbReference type="ARBA" id="ARBA00023163"/>
    </source>
</evidence>
<keyword evidence="2" id="KW-0805">Transcription regulation</keyword>
<dbReference type="InterPro" id="IPR013249">
    <property type="entry name" value="RNA_pol_sigma70_r4_t2"/>
</dbReference>
<dbReference type="Proteomes" id="UP000318288">
    <property type="component" value="Unassembled WGS sequence"/>
</dbReference>
<accession>A0A5C6FMM0</accession>
<reference evidence="7 8" key="1">
    <citation type="submission" date="2019-02" db="EMBL/GenBank/DDBJ databases">
        <title>Deep-cultivation of Planctomycetes and their phenomic and genomic characterization uncovers novel biology.</title>
        <authorList>
            <person name="Wiegand S."/>
            <person name="Jogler M."/>
            <person name="Boedeker C."/>
            <person name="Pinto D."/>
            <person name="Vollmers J."/>
            <person name="Rivas-Marin E."/>
            <person name="Kohn T."/>
            <person name="Peeters S.H."/>
            <person name="Heuer A."/>
            <person name="Rast P."/>
            <person name="Oberbeckmann S."/>
            <person name="Bunk B."/>
            <person name="Jeske O."/>
            <person name="Meyerdierks A."/>
            <person name="Storesund J.E."/>
            <person name="Kallscheuer N."/>
            <person name="Luecker S."/>
            <person name="Lage O.M."/>
            <person name="Pohl T."/>
            <person name="Merkel B.J."/>
            <person name="Hornburger P."/>
            <person name="Mueller R.-W."/>
            <person name="Bruemmer F."/>
            <person name="Labrenz M."/>
            <person name="Spormann A.M."/>
            <person name="Op Den Camp H."/>
            <person name="Overmann J."/>
            <person name="Amann R."/>
            <person name="Jetten M.S.M."/>
            <person name="Mascher T."/>
            <person name="Medema M.H."/>
            <person name="Devos D.P."/>
            <person name="Kaster A.-K."/>
            <person name="Ovreas L."/>
            <person name="Rohde M."/>
            <person name="Galperin M.Y."/>
            <person name="Jogler C."/>
        </authorList>
    </citation>
    <scope>NUCLEOTIDE SEQUENCE [LARGE SCALE GENOMIC DNA]</scope>
    <source>
        <strain evidence="7 8">Poly51</strain>
    </source>
</reference>
<dbReference type="SUPFAM" id="SSF88946">
    <property type="entry name" value="Sigma2 domain of RNA polymerase sigma factors"/>
    <property type="match status" value="1"/>
</dbReference>
<dbReference type="GO" id="GO:0006352">
    <property type="term" value="P:DNA-templated transcription initiation"/>
    <property type="evidence" value="ECO:0007669"/>
    <property type="project" value="InterPro"/>
</dbReference>
<dbReference type="InterPro" id="IPR039425">
    <property type="entry name" value="RNA_pol_sigma-70-like"/>
</dbReference>
<dbReference type="Gene3D" id="1.10.10.10">
    <property type="entry name" value="Winged helix-like DNA-binding domain superfamily/Winged helix DNA-binding domain"/>
    <property type="match status" value="1"/>
</dbReference>
<dbReference type="NCBIfam" id="TIGR02937">
    <property type="entry name" value="sigma70-ECF"/>
    <property type="match status" value="1"/>
</dbReference>
<evidence type="ECO:0000256" key="2">
    <source>
        <dbReference type="ARBA" id="ARBA00023015"/>
    </source>
</evidence>
<protein>
    <submittedName>
        <fullName evidence="7">RNA polymerase sigma factor</fullName>
    </submittedName>
</protein>
<dbReference type="GO" id="GO:0016987">
    <property type="term" value="F:sigma factor activity"/>
    <property type="evidence" value="ECO:0007669"/>
    <property type="project" value="UniProtKB-KW"/>
</dbReference>
<comment type="caution">
    <text evidence="7">The sequence shown here is derived from an EMBL/GenBank/DDBJ whole genome shotgun (WGS) entry which is preliminary data.</text>
</comment>
<dbReference type="InterPro" id="IPR013325">
    <property type="entry name" value="RNA_pol_sigma_r2"/>
</dbReference>
<keyword evidence="3" id="KW-0731">Sigma factor</keyword>
<dbReference type="InterPro" id="IPR014284">
    <property type="entry name" value="RNA_pol_sigma-70_dom"/>
</dbReference>
<keyword evidence="4" id="KW-0804">Transcription</keyword>
<evidence type="ECO:0000256" key="5">
    <source>
        <dbReference type="SAM" id="MobiDB-lite"/>
    </source>
</evidence>
<dbReference type="InterPro" id="IPR036388">
    <property type="entry name" value="WH-like_DNA-bd_sf"/>
</dbReference>
<dbReference type="CDD" id="cd06171">
    <property type="entry name" value="Sigma70_r4"/>
    <property type="match status" value="1"/>
</dbReference>
<dbReference type="OrthoDB" id="265863at2"/>
<feature type="domain" description="RNA polymerase sigma factor 70 region 4 type 2" evidence="6">
    <location>
        <begin position="152"/>
        <end position="193"/>
    </location>
</feature>
<dbReference type="InterPro" id="IPR013324">
    <property type="entry name" value="RNA_pol_sigma_r3/r4-like"/>
</dbReference>
<organism evidence="7 8">
    <name type="scientific">Rubripirellula tenax</name>
    <dbReference type="NCBI Taxonomy" id="2528015"/>
    <lineage>
        <taxon>Bacteria</taxon>
        <taxon>Pseudomonadati</taxon>
        <taxon>Planctomycetota</taxon>
        <taxon>Planctomycetia</taxon>
        <taxon>Pirellulales</taxon>
        <taxon>Pirellulaceae</taxon>
        <taxon>Rubripirellula</taxon>
    </lineage>
</organism>
<dbReference type="GO" id="GO:0003677">
    <property type="term" value="F:DNA binding"/>
    <property type="evidence" value="ECO:0007669"/>
    <property type="project" value="InterPro"/>
</dbReference>
<evidence type="ECO:0000256" key="1">
    <source>
        <dbReference type="ARBA" id="ARBA00010641"/>
    </source>
</evidence>
<dbReference type="PANTHER" id="PTHR43133">
    <property type="entry name" value="RNA POLYMERASE ECF-TYPE SIGMA FACTO"/>
    <property type="match status" value="1"/>
</dbReference>
<sequence>MSTAPAPAERSASKPLHSADREMVGDVVSGDAAAWRRFVHGYQSLVRLRVADVSSAFGRGEDDEAIDDATAEVFAALVSHESAPLRAYQGQSSLATYVAVIATRSATRYFARNRLVIHDDEPDTSEGEQESGVNHDHQDHVARVINAGQQKRIQKLIDRLPPKERSVVSLFHLQGQSYAQISEKLEIPIGSIGPILRQAEKGLRRLMEDQG</sequence>
<dbReference type="RefSeq" id="WP_146454776.1">
    <property type="nucleotide sequence ID" value="NZ_SJPW01000001.1"/>
</dbReference>
<dbReference type="PANTHER" id="PTHR43133:SF51">
    <property type="entry name" value="RNA POLYMERASE SIGMA FACTOR"/>
    <property type="match status" value="1"/>
</dbReference>
<dbReference type="EMBL" id="SJPW01000001">
    <property type="protein sequence ID" value="TWU60752.1"/>
    <property type="molecule type" value="Genomic_DNA"/>
</dbReference>
<evidence type="ECO:0000313" key="8">
    <source>
        <dbReference type="Proteomes" id="UP000318288"/>
    </source>
</evidence>
<dbReference type="Pfam" id="PF08281">
    <property type="entry name" value="Sigma70_r4_2"/>
    <property type="match status" value="1"/>
</dbReference>
<evidence type="ECO:0000313" key="7">
    <source>
        <dbReference type="EMBL" id="TWU60752.1"/>
    </source>
</evidence>
<dbReference type="Gene3D" id="1.10.1740.10">
    <property type="match status" value="1"/>
</dbReference>
<feature type="region of interest" description="Disordered" evidence="5">
    <location>
        <begin position="1"/>
        <end position="21"/>
    </location>
</feature>
<name>A0A5C6FMM0_9BACT</name>
<dbReference type="SUPFAM" id="SSF88659">
    <property type="entry name" value="Sigma3 and sigma4 domains of RNA polymerase sigma factors"/>
    <property type="match status" value="1"/>
</dbReference>
<dbReference type="AlphaFoldDB" id="A0A5C6FMM0"/>
<proteinExistence type="inferred from homology"/>
<keyword evidence="8" id="KW-1185">Reference proteome</keyword>
<evidence type="ECO:0000259" key="6">
    <source>
        <dbReference type="Pfam" id="PF08281"/>
    </source>
</evidence>
<gene>
    <name evidence="7" type="ORF">Poly51_10330</name>
</gene>
<evidence type="ECO:0000256" key="3">
    <source>
        <dbReference type="ARBA" id="ARBA00023082"/>
    </source>
</evidence>